<name>A0A8T5V3V3_9BRAD</name>
<proteinExistence type="predicted"/>
<dbReference type="RefSeq" id="WP_224580610.1">
    <property type="nucleotide sequence ID" value="NZ_CP096251.1"/>
</dbReference>
<dbReference type="Proteomes" id="UP000551709">
    <property type="component" value="Chromosome"/>
</dbReference>
<evidence type="ECO:0000313" key="2">
    <source>
        <dbReference type="Proteomes" id="UP000551709"/>
    </source>
</evidence>
<organism evidence="1 2">
    <name type="scientific">Bradyrhizobium barranii subsp. apii</name>
    <dbReference type="NCBI Taxonomy" id="2819348"/>
    <lineage>
        <taxon>Bacteria</taxon>
        <taxon>Pseudomonadati</taxon>
        <taxon>Pseudomonadota</taxon>
        <taxon>Alphaproteobacteria</taxon>
        <taxon>Hyphomicrobiales</taxon>
        <taxon>Nitrobacteraceae</taxon>
        <taxon>Bradyrhizobium</taxon>
        <taxon>Bradyrhizobium barranii</taxon>
    </lineage>
</organism>
<protein>
    <submittedName>
        <fullName evidence="1">Uncharacterized protein</fullName>
    </submittedName>
</protein>
<reference evidence="1" key="1">
    <citation type="journal article" date="2017" name="Syst. Appl. Microbiol.">
        <title>Soybeans inoculated with root zone soils of Canadian native legumes harbour diverse and novel Bradyrhizobium spp. that possess agricultural potential.</title>
        <authorList>
            <person name="Bromfield E.S.P."/>
            <person name="Cloutier S."/>
            <person name="Tambong J.T."/>
            <person name="Tran Thi T.V."/>
        </authorList>
    </citation>
    <scope>NUCLEOTIDE SEQUENCE</scope>
    <source>
        <strain evidence="1">1S5</strain>
    </source>
</reference>
<gene>
    <name evidence="1" type="ORF">HAP41_0000039955</name>
</gene>
<dbReference type="EMBL" id="CP096255">
    <property type="protein sequence ID" value="UPT86370.1"/>
    <property type="molecule type" value="Genomic_DNA"/>
</dbReference>
<evidence type="ECO:0000313" key="1">
    <source>
        <dbReference type="EMBL" id="UPT86370.1"/>
    </source>
</evidence>
<reference evidence="1" key="2">
    <citation type="submission" date="2022-04" db="EMBL/GenBank/DDBJ databases">
        <authorList>
            <person name="Bromfield E.S.P."/>
            <person name="Cloutier S."/>
        </authorList>
    </citation>
    <scope>NUCLEOTIDE SEQUENCE</scope>
    <source>
        <strain evidence="1">1S5</strain>
    </source>
</reference>
<sequence>MASLALDLVLWLTGVRGHIPRFDDFRPAPAAPSVGAGYLVRVLAIHLCRAVARGLGHGLDCDPASLIDNHRFTIAHS</sequence>
<dbReference type="AlphaFoldDB" id="A0A8T5V3V3"/>
<accession>A0A8T5V3V3</accession>